<evidence type="ECO:0000259" key="1">
    <source>
        <dbReference type="Pfam" id="PF18451"/>
    </source>
</evidence>
<name>A0A212LZU0_9FIRM</name>
<gene>
    <name evidence="2" type="ORF">KL86SPO_50803</name>
</gene>
<dbReference type="Gene3D" id="3.40.1350.120">
    <property type="match status" value="1"/>
</dbReference>
<protein>
    <recommendedName>
        <fullName evidence="1">tRNA nuclease CdiA C-terminal domain-containing protein</fullName>
    </recommendedName>
</protein>
<sequence>MTGSLEGLTAAEKTVINDLTTVGKNVEIIPKTTATKTPDFLVNGVKTELKSLENPNLNTAITRIQKGFKQGAEVVIIDARQAGLTAEQASQVLTRASGTYEGKLLPGKVEIWTVEGIIKG</sequence>
<dbReference type="AlphaFoldDB" id="A0A212LZU0"/>
<reference evidence="2" key="1">
    <citation type="submission" date="2016-08" db="EMBL/GenBank/DDBJ databases">
        <authorList>
            <person name="Seilhamer J.J."/>
        </authorList>
    </citation>
    <scope>NUCLEOTIDE SEQUENCE</scope>
    <source>
        <strain evidence="2">86</strain>
    </source>
</reference>
<feature type="domain" description="tRNA nuclease CdiA C-terminal" evidence="1">
    <location>
        <begin position="36"/>
        <end position="103"/>
    </location>
</feature>
<evidence type="ECO:0000313" key="2">
    <source>
        <dbReference type="EMBL" id="SCM83031.1"/>
    </source>
</evidence>
<dbReference type="Pfam" id="PF18451">
    <property type="entry name" value="CdiA_C"/>
    <property type="match status" value="1"/>
</dbReference>
<proteinExistence type="predicted"/>
<organism evidence="2">
    <name type="scientific">uncultured Sporomusa sp</name>
    <dbReference type="NCBI Taxonomy" id="307249"/>
    <lineage>
        <taxon>Bacteria</taxon>
        <taxon>Bacillati</taxon>
        <taxon>Bacillota</taxon>
        <taxon>Negativicutes</taxon>
        <taxon>Selenomonadales</taxon>
        <taxon>Sporomusaceae</taxon>
        <taxon>Sporomusa</taxon>
        <taxon>environmental samples</taxon>
    </lineage>
</organism>
<accession>A0A212LZU0</accession>
<dbReference type="InterPro" id="IPR040559">
    <property type="entry name" value="CdiA_C"/>
</dbReference>
<dbReference type="EMBL" id="FMJE01000005">
    <property type="protein sequence ID" value="SCM83031.1"/>
    <property type="molecule type" value="Genomic_DNA"/>
</dbReference>